<evidence type="ECO:0000256" key="2">
    <source>
        <dbReference type="ARBA" id="ARBA00022490"/>
    </source>
</evidence>
<dbReference type="InterPro" id="IPR041677">
    <property type="entry name" value="DNA2/NAM7_AAA_11"/>
</dbReference>
<dbReference type="PANTHER" id="PTHR10887">
    <property type="entry name" value="DNA2/NAM7 HELICASE FAMILY"/>
    <property type="match status" value="1"/>
</dbReference>
<keyword evidence="3" id="KW-0479">Metal-binding</keyword>
<dbReference type="InterPro" id="IPR027417">
    <property type="entry name" value="P-loop_NTPase"/>
</dbReference>
<dbReference type="Gene3D" id="3.40.50.300">
    <property type="entry name" value="P-loop containing nucleotide triphosphate hydrolases"/>
    <property type="match status" value="3"/>
</dbReference>
<dbReference type="GO" id="GO:0005737">
    <property type="term" value="C:cytoplasm"/>
    <property type="evidence" value="ECO:0007669"/>
    <property type="project" value="UniProtKB-SubCell"/>
</dbReference>
<dbReference type="GO" id="GO:0031380">
    <property type="term" value="C:nuclear RNA-directed RNA polymerase complex"/>
    <property type="evidence" value="ECO:0007669"/>
    <property type="project" value="TreeGrafter"/>
</dbReference>
<dbReference type="GO" id="GO:0002376">
    <property type="term" value="P:immune system process"/>
    <property type="evidence" value="ECO:0007669"/>
    <property type="project" value="UniProtKB-KW"/>
</dbReference>
<feature type="compositionally biased region" description="Basic and acidic residues" evidence="8">
    <location>
        <begin position="188"/>
        <end position="197"/>
    </location>
</feature>
<evidence type="ECO:0000256" key="1">
    <source>
        <dbReference type="ARBA" id="ARBA00004496"/>
    </source>
</evidence>
<feature type="compositionally biased region" description="Acidic residues" evidence="8">
    <location>
        <begin position="674"/>
        <end position="691"/>
    </location>
</feature>
<dbReference type="Proteomes" id="UP001347796">
    <property type="component" value="Unassembled WGS sequence"/>
</dbReference>
<organism evidence="10 11">
    <name type="scientific">Patella caerulea</name>
    <name type="common">Rayed Mediterranean limpet</name>
    <dbReference type="NCBI Taxonomy" id="87958"/>
    <lineage>
        <taxon>Eukaryota</taxon>
        <taxon>Metazoa</taxon>
        <taxon>Spiralia</taxon>
        <taxon>Lophotrochozoa</taxon>
        <taxon>Mollusca</taxon>
        <taxon>Gastropoda</taxon>
        <taxon>Patellogastropoda</taxon>
        <taxon>Patelloidea</taxon>
        <taxon>Patellidae</taxon>
        <taxon>Patella</taxon>
    </lineage>
</organism>
<dbReference type="InterPro" id="IPR041679">
    <property type="entry name" value="DNA2/NAM7-like_C"/>
</dbReference>
<comment type="subcellular location">
    <subcellularLocation>
        <location evidence="1">Cytoplasm</location>
    </subcellularLocation>
</comment>
<dbReference type="InterPro" id="IPR057373">
    <property type="entry name" value="ZNFX1"/>
</dbReference>
<evidence type="ECO:0000256" key="4">
    <source>
        <dbReference type="ARBA" id="ARBA00022737"/>
    </source>
</evidence>
<dbReference type="InterPro" id="IPR046439">
    <property type="entry name" value="ZF_RZ_dom"/>
</dbReference>
<keyword evidence="5" id="KW-0863">Zinc-finger</keyword>
<dbReference type="Pfam" id="PF25396">
    <property type="entry name" value="ZNFX1"/>
    <property type="match status" value="1"/>
</dbReference>
<dbReference type="SUPFAM" id="SSF52540">
    <property type="entry name" value="P-loop containing nucleoside triphosphate hydrolases"/>
    <property type="match status" value="1"/>
</dbReference>
<dbReference type="InterPro" id="IPR045055">
    <property type="entry name" value="DNA2/NAM7-like"/>
</dbReference>
<name>A0AAN8KF46_PATCE</name>
<feature type="region of interest" description="Disordered" evidence="8">
    <location>
        <begin position="658"/>
        <end position="691"/>
    </location>
</feature>
<dbReference type="PANTHER" id="PTHR10887:SF341">
    <property type="entry name" value="NFX1-TYPE ZINC FINGER-CONTAINING PROTEIN 1"/>
    <property type="match status" value="1"/>
</dbReference>
<feature type="domain" description="RZ-type" evidence="9">
    <location>
        <begin position="1676"/>
        <end position="1748"/>
    </location>
</feature>
<dbReference type="PROSITE" id="PS51981">
    <property type="entry name" value="ZF_RZ"/>
    <property type="match status" value="1"/>
</dbReference>
<dbReference type="SMART" id="SM00438">
    <property type="entry name" value="ZnF_NFX"/>
    <property type="match status" value="3"/>
</dbReference>
<dbReference type="InterPro" id="IPR000967">
    <property type="entry name" value="Znf_NFX1"/>
</dbReference>
<comment type="caution">
    <text evidence="10">The sequence shown here is derived from an EMBL/GenBank/DDBJ whole genome shotgun (WGS) entry which is preliminary data.</text>
</comment>
<gene>
    <name evidence="10" type="ORF">SNE40_001047</name>
</gene>
<feature type="region of interest" description="Disordered" evidence="8">
    <location>
        <begin position="1"/>
        <end position="37"/>
    </location>
</feature>
<evidence type="ECO:0000256" key="3">
    <source>
        <dbReference type="ARBA" id="ARBA00022723"/>
    </source>
</evidence>
<evidence type="ECO:0000256" key="8">
    <source>
        <dbReference type="SAM" id="MobiDB-lite"/>
    </source>
</evidence>
<accession>A0AAN8KF46</accession>
<evidence type="ECO:0000259" key="9">
    <source>
        <dbReference type="PROSITE" id="PS51981"/>
    </source>
</evidence>
<keyword evidence="7" id="KW-0391">Immunity</keyword>
<proteinExistence type="predicted"/>
<protein>
    <recommendedName>
        <fullName evidence="9">RZ-type domain-containing protein</fullName>
    </recommendedName>
</protein>
<sequence>MATAWDDEDTEQFKMPQEPRPGRPNSDRRRKERKKDTRLTREKFEEYLRLGPNEILIQLTRANGGLSSFLGNESLDSKLIPLATKSFSKACKCELAEEDKNHLLSCILDSQFIDQLILYYLQGTVTSELFENTMEVMLSIMRKMPIAGKNKINILLKIIGNRDNLDEESTRKLHDIRSILKTIPDSNEGIRPRRPDNDNDAPPEDFRNLTIIPRECDIDVSKQPFLRKNKTNDRYDNHDHYLDVQFRLLREDLIAPLRESISEFRSHGSNTERSTLRAYLKVRLVRPVCRLNGLGYRLSFDTNQMSRVNWDTSRRLIHGSLLCLSTDNFKTCVYATVVNREIDNIKNGLIDVRFEFSDVDDLNNFVDSNQSSTFVMVESPSYFEPYKHVLVAMQRMGENNFSFYRYIVEGATDVYPPAYLRQNETLSYDLRPIADNDYRFKDKDDGYTFNQKLDGLQEVNVLDDAAWPTADELNLDQSQSVAFRNALCREFAIIQGPPGTGKTHLGLNILKTLLHNRNIWQNDENQTPIVVICYTNHALDQFLFGALDYFDGKMVRVGSRSKNEKIKEFSIKSHRTRSRRMRQVSQAVHVSRYNMEIELDDLKKEIELNAVQLEIVQREIIQESCFKNESIIEDMHFQQLKSRNGLLHWLGIQNDLENIHDIPPQPHHRHEQDQFEDSESDEGGDDADELPMSDFEDVRLLDDDDDIVRFDDEVESIKSSITALNVSQLDNLIIEKDDKGGKRKRTRLRYLKQNIRKKISSAEMMTNDEVNGVADLRKLKYPDRWRLYRYWIRKFVEVVMEKLKDKKLEYEKLARRYNEIILIEDRDIMQDATIVGLTTTGAARYQSVLADIGPKIVIFEEAAEVLEGHIVVNLCKKCEHAIFIGDHKQLRPNPTVHKLAKEFNLEISLFERLIGNDIPYDTLKLQHRMRPEISTIIHSIYPDLKDHAVVKNYDDILGVQRNIYFISHCQPDEVNCETSTRVNQFEGKYLKALCKYLMKQGYRSQRITILATYSGQQHYLSSIMKKEQYRNVRIATVDSYQGQENDIILLSLVRSSQEDGIGFLSQNNRLCVAFSRAKMGFYVIGNFEYLQKHSPLIKEMTGKAHRNKIIDEGLPLSCPSHGFLINATQPEHFKISIGGCMKPCNTRLKCGHQCSRVCHVDDRNHQDFKCYNKCVRQCDNGHPCQKLCCEICGPCMIPMPKTIPRCEDEVDVPCSEEPWKAKCTAPMTKTLPCGHKGKGICSPLLETKCMEIVEVDRESCGHKINIPCHEKDSSKCNHLCGETLKCGHDCKGTCGDCYKGKLHVPCQEQCRRPLICGHICLDACSVCPPCYQSCINKCKHNECTNKCGEPCIPCNEGCKWRCRHHVCTKRCSELCDRVRCDEPCKKLMACGHQCIGLCGEFCGEPGQQKCRVCDRDELEELHIWGDEDVNVARYIYLEDCCHIFEVNGLDKLMETDQTEDSEIGIKRCPMCKTMIIKTSRYGNIAKKALQHVHNIKIKIVGASGRIADLKKKIEEKRRISDELRSFIGRIYSDDEIEAENKLRAVVSQISIYENIASRCRQLDNTRRQLRLDEDYFKTVLVFVNQMKDWVSIKRILFSEQEAHDAKVGLKKLKNWVVLSIGRARASDKIDEIPARFMGRLASAIRELESDQTIPDDDMTEMIETIEQYIPRSTLGITDQERLNIVAAIGGRKGQWYQCRNGHYYSIGDCGRPDGTAKCPECHEIIGGENHTLHAGNIEAPEMDDAQGPLHTEESDYLYALQLQFE</sequence>
<evidence type="ECO:0000313" key="11">
    <source>
        <dbReference type="Proteomes" id="UP001347796"/>
    </source>
</evidence>
<dbReference type="GO" id="GO:0004386">
    <property type="term" value="F:helicase activity"/>
    <property type="evidence" value="ECO:0007669"/>
    <property type="project" value="InterPro"/>
</dbReference>
<evidence type="ECO:0000256" key="7">
    <source>
        <dbReference type="ARBA" id="ARBA00022859"/>
    </source>
</evidence>
<dbReference type="GO" id="GO:0008270">
    <property type="term" value="F:zinc ion binding"/>
    <property type="evidence" value="ECO:0007669"/>
    <property type="project" value="UniProtKB-KW"/>
</dbReference>
<reference evidence="10 11" key="1">
    <citation type="submission" date="2024-01" db="EMBL/GenBank/DDBJ databases">
        <title>The genome of the rayed Mediterranean limpet Patella caerulea (Linnaeus, 1758).</title>
        <authorList>
            <person name="Anh-Thu Weber A."/>
            <person name="Halstead-Nussloch G."/>
        </authorList>
    </citation>
    <scope>NUCLEOTIDE SEQUENCE [LARGE SCALE GENOMIC DNA]</scope>
    <source>
        <strain evidence="10">AATW-2023a</strain>
        <tissue evidence="10">Whole specimen</tissue>
    </source>
</reference>
<evidence type="ECO:0000256" key="5">
    <source>
        <dbReference type="ARBA" id="ARBA00022771"/>
    </source>
</evidence>
<dbReference type="CDD" id="cd18808">
    <property type="entry name" value="SF1_C_Upf1"/>
    <property type="match status" value="1"/>
</dbReference>
<evidence type="ECO:0000313" key="10">
    <source>
        <dbReference type="EMBL" id="KAK6195665.1"/>
    </source>
</evidence>
<keyword evidence="4" id="KW-0677">Repeat</keyword>
<dbReference type="Pfam" id="PF13087">
    <property type="entry name" value="AAA_12"/>
    <property type="match status" value="1"/>
</dbReference>
<dbReference type="InterPro" id="IPR047187">
    <property type="entry name" value="SF1_C_Upf1"/>
</dbReference>
<dbReference type="EMBL" id="JAZGQO010000001">
    <property type="protein sequence ID" value="KAK6195665.1"/>
    <property type="molecule type" value="Genomic_DNA"/>
</dbReference>
<feature type="compositionally biased region" description="Acidic residues" evidence="8">
    <location>
        <begin position="1"/>
        <end position="10"/>
    </location>
</feature>
<feature type="region of interest" description="Disordered" evidence="8">
    <location>
        <begin position="185"/>
        <end position="206"/>
    </location>
</feature>
<dbReference type="Pfam" id="PF20173">
    <property type="entry name" value="ZnF_RZ-type"/>
    <property type="match status" value="1"/>
</dbReference>
<evidence type="ECO:0000256" key="6">
    <source>
        <dbReference type="ARBA" id="ARBA00022833"/>
    </source>
</evidence>
<keyword evidence="11" id="KW-1185">Reference proteome</keyword>
<keyword evidence="6" id="KW-0862">Zinc</keyword>
<dbReference type="GO" id="GO:0031048">
    <property type="term" value="P:regulatory ncRNA-mediated heterochromatin formation"/>
    <property type="evidence" value="ECO:0007669"/>
    <property type="project" value="TreeGrafter"/>
</dbReference>
<feature type="compositionally biased region" description="Basic and acidic residues" evidence="8">
    <location>
        <begin position="25"/>
        <end position="37"/>
    </location>
</feature>
<keyword evidence="2" id="KW-0963">Cytoplasm</keyword>
<dbReference type="Pfam" id="PF13086">
    <property type="entry name" value="AAA_11"/>
    <property type="match status" value="2"/>
</dbReference>